<dbReference type="GO" id="GO:0051782">
    <property type="term" value="P:negative regulation of cell division"/>
    <property type="evidence" value="ECO:0007669"/>
    <property type="project" value="TreeGrafter"/>
</dbReference>
<proteinExistence type="predicted"/>
<evidence type="ECO:0000259" key="1">
    <source>
        <dbReference type="Pfam" id="PF13614"/>
    </source>
</evidence>
<keyword evidence="3" id="KW-1185">Reference proteome</keyword>
<organism evidence="2 3">
    <name type="scientific">Agromyces bauzanensis</name>
    <dbReference type="NCBI Taxonomy" id="1308924"/>
    <lineage>
        <taxon>Bacteria</taxon>
        <taxon>Bacillati</taxon>
        <taxon>Actinomycetota</taxon>
        <taxon>Actinomycetes</taxon>
        <taxon>Micrococcales</taxon>
        <taxon>Microbacteriaceae</taxon>
        <taxon>Agromyces</taxon>
    </lineage>
</organism>
<reference evidence="2" key="1">
    <citation type="journal article" date="2014" name="Int. J. Syst. Evol. Microbiol.">
        <title>Complete genome sequence of Corynebacterium casei LMG S-19264T (=DSM 44701T), isolated from a smear-ripened cheese.</title>
        <authorList>
            <consortium name="US DOE Joint Genome Institute (JGI-PGF)"/>
            <person name="Walter F."/>
            <person name="Albersmeier A."/>
            <person name="Kalinowski J."/>
            <person name="Ruckert C."/>
        </authorList>
    </citation>
    <scope>NUCLEOTIDE SEQUENCE</scope>
    <source>
        <strain evidence="2">CGMCC 1.8984</strain>
    </source>
</reference>
<comment type="caution">
    <text evidence="2">The sequence shown here is derived from an EMBL/GenBank/DDBJ whole genome shotgun (WGS) entry which is preliminary data.</text>
</comment>
<sequence>MSSYLLISRSTEYESRVRDMLGAQASVITGEFLTFGPEAVLDRVTGTPRIALLGPVLNYEETRALVEGLNARYPDIGVIVVREQRSDLEDWVDELALHAVLSPSAPDDITLQLLDRLASWLISNGKAEEKDFEAPAELVDESAPAVVDALAVDQSNDAPAILSDGYPGFDQLTQVEPSPAWVFPPALTPGAVTEAIAVIAPKGGQGKTTLAINIATGLAEVAPNSVVLIDADLQFGDITTALDLHPEGTIVDAADPSSADELILKTTLTHHPDGFYVVASAPSPELGDGIAAQALSELIQRLRDSFRYVVVDTTPGLGEHTLAVIEQTTDAVFVTNMGVPSLRALRTEFELLERIGLLPANRHVVVNFTDRLSGITLKDAEAILGTPVDFDIPRSSAVLLASNRGVPLIHDDVRDPAAKAIRALVVRIAPEALATRNKIHKRRRSREAE</sequence>
<dbReference type="PANTHER" id="PTHR43384:SF13">
    <property type="entry name" value="SLR0110 PROTEIN"/>
    <property type="match status" value="1"/>
</dbReference>
<dbReference type="Proteomes" id="UP000636956">
    <property type="component" value="Unassembled WGS sequence"/>
</dbReference>
<dbReference type="GO" id="GO:0005524">
    <property type="term" value="F:ATP binding"/>
    <property type="evidence" value="ECO:0007669"/>
    <property type="project" value="TreeGrafter"/>
</dbReference>
<reference evidence="2" key="2">
    <citation type="submission" date="2020-09" db="EMBL/GenBank/DDBJ databases">
        <authorList>
            <person name="Sun Q."/>
            <person name="Zhou Y."/>
        </authorList>
    </citation>
    <scope>NUCLEOTIDE SEQUENCE</scope>
    <source>
        <strain evidence="2">CGMCC 1.8984</strain>
    </source>
</reference>
<accession>A0A917PPI2</accession>
<dbReference type="PANTHER" id="PTHR43384">
    <property type="entry name" value="SEPTUM SITE-DETERMINING PROTEIN MIND HOMOLOG, CHLOROPLASTIC-RELATED"/>
    <property type="match status" value="1"/>
</dbReference>
<dbReference type="GO" id="GO:0005829">
    <property type="term" value="C:cytosol"/>
    <property type="evidence" value="ECO:0007669"/>
    <property type="project" value="TreeGrafter"/>
</dbReference>
<feature type="domain" description="AAA" evidence="1">
    <location>
        <begin position="194"/>
        <end position="334"/>
    </location>
</feature>
<gene>
    <name evidence="2" type="ORF">GCM10011372_25440</name>
</gene>
<dbReference type="RefSeq" id="WP_188743800.1">
    <property type="nucleotide sequence ID" value="NZ_BAABFW010000017.1"/>
</dbReference>
<dbReference type="InterPro" id="IPR025669">
    <property type="entry name" value="AAA_dom"/>
</dbReference>
<dbReference type="Pfam" id="PF13614">
    <property type="entry name" value="AAA_31"/>
    <property type="match status" value="1"/>
</dbReference>
<evidence type="ECO:0000313" key="2">
    <source>
        <dbReference type="EMBL" id="GGJ86022.1"/>
    </source>
</evidence>
<dbReference type="SUPFAM" id="SSF52540">
    <property type="entry name" value="P-loop containing nucleoside triphosphate hydrolases"/>
    <property type="match status" value="1"/>
</dbReference>
<dbReference type="InterPro" id="IPR050625">
    <property type="entry name" value="ParA/MinD_ATPase"/>
</dbReference>
<name>A0A917PPI2_9MICO</name>
<dbReference type="InterPro" id="IPR027417">
    <property type="entry name" value="P-loop_NTPase"/>
</dbReference>
<dbReference type="AlphaFoldDB" id="A0A917PPI2"/>
<protein>
    <recommendedName>
        <fullName evidence="1">AAA domain-containing protein</fullName>
    </recommendedName>
</protein>
<dbReference type="EMBL" id="BMMD01000014">
    <property type="protein sequence ID" value="GGJ86022.1"/>
    <property type="molecule type" value="Genomic_DNA"/>
</dbReference>
<dbReference type="Gene3D" id="3.40.50.300">
    <property type="entry name" value="P-loop containing nucleotide triphosphate hydrolases"/>
    <property type="match status" value="1"/>
</dbReference>
<evidence type="ECO:0000313" key="3">
    <source>
        <dbReference type="Proteomes" id="UP000636956"/>
    </source>
</evidence>
<dbReference type="GO" id="GO:0009898">
    <property type="term" value="C:cytoplasmic side of plasma membrane"/>
    <property type="evidence" value="ECO:0007669"/>
    <property type="project" value="TreeGrafter"/>
</dbReference>
<dbReference type="GO" id="GO:0016887">
    <property type="term" value="F:ATP hydrolysis activity"/>
    <property type="evidence" value="ECO:0007669"/>
    <property type="project" value="TreeGrafter"/>
</dbReference>